<dbReference type="EMBL" id="KE346363">
    <property type="protein sequence ID" value="KJE92201.1"/>
    <property type="molecule type" value="Genomic_DNA"/>
</dbReference>
<dbReference type="FunCoup" id="A0A0D2UAY7">
    <property type="interactions" value="743"/>
</dbReference>
<dbReference type="InterPro" id="IPR051945">
    <property type="entry name" value="RRM_MRD1_RNA_proc_ribogen"/>
</dbReference>
<feature type="region of interest" description="Disordered" evidence="6">
    <location>
        <begin position="1"/>
        <end position="199"/>
    </location>
</feature>
<feature type="compositionally biased region" description="Gly residues" evidence="6">
    <location>
        <begin position="268"/>
        <end position="281"/>
    </location>
</feature>
<dbReference type="InParanoid" id="A0A0D2UAY7"/>
<protein>
    <submittedName>
        <fullName evidence="8">RNA binding domain-containing protein</fullName>
    </submittedName>
</protein>
<dbReference type="InterPro" id="IPR012677">
    <property type="entry name" value="Nucleotide-bd_a/b_plait_sf"/>
</dbReference>
<dbReference type="GO" id="GO:0003729">
    <property type="term" value="F:mRNA binding"/>
    <property type="evidence" value="ECO:0007669"/>
    <property type="project" value="TreeGrafter"/>
</dbReference>
<feature type="compositionally biased region" description="Low complexity" evidence="6">
    <location>
        <begin position="174"/>
        <end position="198"/>
    </location>
</feature>
<evidence type="ECO:0000313" key="9">
    <source>
        <dbReference type="Proteomes" id="UP000008743"/>
    </source>
</evidence>
<dbReference type="RefSeq" id="XP_004364053.1">
    <property type="nucleotide sequence ID" value="XM_004363996.2"/>
</dbReference>
<sequence>MASRRSLFGNDDGGGSDGIRRSPRFSNGSDESGPRGGRGGFSSGGRGGGGRGGFSARGGGFSSGRGGYGSRSDSYDRGHDGDRGSSVGRGRGRGGNGSGFGGRGRGGAAPRGASSSGRWDGQGQQPPPPPPPQQQQQHSMAGRSHHQRSSHSGNHGSGGSGAGDHDDGDDDGHASGSNASASSASPSSNSNSNSNNNNYSRLIIKNLPKHLTEARLREHFGRMPLSRVSASHSHSGSAGGAGGAGEDDLLSGRSHQDNDDSTNSWLTGGSGTGNGNGNGNGGTVLEAITDVKLAKTEDGLFRRFGFIGFKTPQAAQAAEAYFHRTFIDTSRIEVYPAKAIGDADIPRPWSRYSAGSSAFERRQQEHQVILADRKTEDEKARKLQEAKAKASKEAANTSSLLQQLYNVDDDPELNEFLGVVAPRSQAKTWANDDTSAPTSAASKKASSKAKAKAKQAQGEDAAAAADQKTRVAKSTIAAVQAKRPGGEGVLYTKTHLVFGDDQSDDENGNDDDDDDYQDLPAASKAKSGPSSEAMVQDDDGDDEQAEDDDENVEQRPKQQQQSKPTTTTTTTPTAPTATATQPAADKRASKYPVVSAAEGSVSIAESGRLFVRNLPYTCTEDDLIALFSKFGQLAEVHMPIDKETKKPTGFAFVLFLMPEHAVTAFRALDGSTFQGRLLHLLPAKANASEDEDADMSASKPREGEDASDYRKRKQQRLKSTISADFNWNTLFIGNNTVADAISSKYGISKSDLLDPEAASLPVRMALAETQILSETKTFLEEQGIHLDGKVNGVDAAGEGNRGVLTSAQKKLEQERSRTVILVKNIPFSATEDELRPLFAKHGELKRFALPSTRALAVVEFAQPSEARSAFRNLAYSKFKQVPIYLEWAPVSTVLSAPTKAAAQTTTDSTAPMQVEAAPSAKAALKAAAKAKADAAAAAAAARVVSHTSSGPGEQRTLFVKNLNFDTSDASLKDFFAQVAPVVTATVARKRDMARPGEHLSMGYGFVELQSREQALECLKRLQGKELEDHALELKLSERVSAAPVTRSKRSAASAAEAEVPESTKLIVRNVPFEATRKELFDVFSPFGQLKSVRLPQKPGGQHRGFAFIEFLTKEEAKKAFESLKATHFYGRHLVLEWAAEDASVEQMREKTAARFKSMTNANKRIRLTDADLEKSVSDD</sequence>
<dbReference type="InterPro" id="IPR000504">
    <property type="entry name" value="RRM_dom"/>
</dbReference>
<accession>A0A0D2UAY7</accession>
<keyword evidence="3 5" id="KW-0694">RNA-binding</keyword>
<dbReference type="CDD" id="cd12317">
    <property type="entry name" value="RRM4_RBM19_RRM3_MRD1"/>
    <property type="match status" value="1"/>
</dbReference>
<evidence type="ECO:0000313" key="8">
    <source>
        <dbReference type="EMBL" id="KJE92201.1"/>
    </source>
</evidence>
<dbReference type="Pfam" id="PF00076">
    <property type="entry name" value="RRM_1"/>
    <property type="match status" value="4"/>
</dbReference>
<feature type="compositionally biased region" description="Acidic residues" evidence="6">
    <location>
        <begin position="501"/>
        <end position="517"/>
    </location>
</feature>
<feature type="compositionally biased region" description="Basic and acidic residues" evidence="6">
    <location>
        <begin position="73"/>
        <end position="83"/>
    </location>
</feature>
<feature type="domain" description="RRM" evidence="7">
    <location>
        <begin position="607"/>
        <end position="685"/>
    </location>
</feature>
<dbReference type="SUPFAM" id="SSF54928">
    <property type="entry name" value="RNA-binding domain, RBD"/>
    <property type="match status" value="4"/>
</dbReference>
<reference evidence="9" key="1">
    <citation type="submission" date="2011-02" db="EMBL/GenBank/DDBJ databases">
        <title>The Genome Sequence of Capsaspora owczarzaki ATCC 30864.</title>
        <authorList>
            <person name="Russ C."/>
            <person name="Cuomo C."/>
            <person name="Burger G."/>
            <person name="Gray M.W."/>
            <person name="Holland P.W.H."/>
            <person name="King N."/>
            <person name="Lang F.B.F."/>
            <person name="Roger A.J."/>
            <person name="Ruiz-Trillo I."/>
            <person name="Young S.K."/>
            <person name="Zeng Q."/>
            <person name="Gargeya S."/>
            <person name="Alvarado L."/>
            <person name="Berlin A."/>
            <person name="Chapman S.B."/>
            <person name="Chen Z."/>
            <person name="Freedman E."/>
            <person name="Gellesch M."/>
            <person name="Goldberg J."/>
            <person name="Griggs A."/>
            <person name="Gujja S."/>
            <person name="Heilman E."/>
            <person name="Heiman D."/>
            <person name="Howarth C."/>
            <person name="Mehta T."/>
            <person name="Neiman D."/>
            <person name="Pearson M."/>
            <person name="Roberts A."/>
            <person name="Saif S."/>
            <person name="Shea T."/>
            <person name="Shenoy N."/>
            <person name="Sisk P."/>
            <person name="Stolte C."/>
            <person name="Sykes S."/>
            <person name="White J."/>
            <person name="Yandava C."/>
            <person name="Haas B."/>
            <person name="Nusbaum C."/>
            <person name="Birren B."/>
        </authorList>
    </citation>
    <scope>NUCLEOTIDE SEQUENCE</scope>
    <source>
        <strain evidence="9">ATCC 30864</strain>
    </source>
</reference>
<feature type="region of interest" description="Disordered" evidence="6">
    <location>
        <begin position="689"/>
        <end position="712"/>
    </location>
</feature>
<evidence type="ECO:0000256" key="4">
    <source>
        <dbReference type="ARBA" id="ARBA00023242"/>
    </source>
</evidence>
<feature type="domain" description="RRM" evidence="7">
    <location>
        <begin position="818"/>
        <end position="890"/>
    </location>
</feature>
<feature type="domain" description="RRM" evidence="7">
    <location>
        <begin position="1063"/>
        <end position="1140"/>
    </location>
</feature>
<dbReference type="OrthoDB" id="439639at2759"/>
<dbReference type="AlphaFoldDB" id="A0A0D2UAY7"/>
<dbReference type="InterPro" id="IPR034423">
    <property type="entry name" value="RBM19_RRM5"/>
</dbReference>
<organism evidence="8 9">
    <name type="scientific">Capsaspora owczarzaki (strain ATCC 30864)</name>
    <dbReference type="NCBI Taxonomy" id="595528"/>
    <lineage>
        <taxon>Eukaryota</taxon>
        <taxon>Filasterea</taxon>
        <taxon>Capsaspora</taxon>
    </lineage>
</organism>
<evidence type="ECO:0000256" key="6">
    <source>
        <dbReference type="SAM" id="MobiDB-lite"/>
    </source>
</evidence>
<feature type="domain" description="RRM" evidence="7">
    <location>
        <begin position="955"/>
        <end position="1038"/>
    </location>
</feature>
<feature type="compositionally biased region" description="Low complexity" evidence="6">
    <location>
        <begin position="454"/>
        <end position="466"/>
    </location>
</feature>
<dbReference type="PhylomeDB" id="A0A0D2UAY7"/>
<dbReference type="InterPro" id="IPR035979">
    <property type="entry name" value="RBD_domain_sf"/>
</dbReference>
<keyword evidence="4" id="KW-0539">Nucleus</keyword>
<dbReference type="OMA" id="FNNTCIQ"/>
<dbReference type="CDD" id="cd12318">
    <property type="entry name" value="RRM5_RBM19_like"/>
    <property type="match status" value="1"/>
</dbReference>
<feature type="region of interest" description="Disordered" evidence="6">
    <location>
        <begin position="499"/>
        <end position="587"/>
    </location>
</feature>
<dbReference type="Gene3D" id="3.30.70.330">
    <property type="match status" value="6"/>
</dbReference>
<dbReference type="PROSITE" id="PS50102">
    <property type="entry name" value="RRM"/>
    <property type="match status" value="4"/>
</dbReference>
<feature type="compositionally biased region" description="Gly residues" evidence="6">
    <location>
        <begin position="87"/>
        <end position="109"/>
    </location>
</feature>
<feature type="compositionally biased region" description="Acidic residues" evidence="6">
    <location>
        <begin position="535"/>
        <end position="551"/>
    </location>
</feature>
<name>A0A0D2UAY7_CAPO3</name>
<evidence type="ECO:0000256" key="3">
    <source>
        <dbReference type="ARBA" id="ARBA00022884"/>
    </source>
</evidence>
<evidence type="ECO:0000256" key="2">
    <source>
        <dbReference type="ARBA" id="ARBA00022737"/>
    </source>
</evidence>
<dbReference type="PANTHER" id="PTHR48039:SF5">
    <property type="entry name" value="RNA-BINDING PROTEIN 28"/>
    <property type="match status" value="1"/>
</dbReference>
<dbReference type="CDD" id="cd12320">
    <property type="entry name" value="RRM6_RBM19_RRM5_MRD1"/>
    <property type="match status" value="1"/>
</dbReference>
<keyword evidence="9" id="KW-1185">Reference proteome</keyword>
<feature type="region of interest" description="Disordered" evidence="6">
    <location>
        <begin position="426"/>
        <end position="470"/>
    </location>
</feature>
<dbReference type="SMART" id="SM00360">
    <property type="entry name" value="RRM"/>
    <property type="match status" value="5"/>
</dbReference>
<dbReference type="eggNOG" id="KOG0110">
    <property type="taxonomic scope" value="Eukaryota"/>
</dbReference>
<dbReference type="InterPro" id="IPR003954">
    <property type="entry name" value="RRM_euk-type"/>
</dbReference>
<dbReference type="GO" id="GO:0005634">
    <property type="term" value="C:nucleus"/>
    <property type="evidence" value="ECO:0007669"/>
    <property type="project" value="UniProtKB-SubCell"/>
</dbReference>
<keyword evidence="2" id="KW-0677">Repeat</keyword>
<feature type="compositionally biased region" description="Basic and acidic residues" evidence="6">
    <location>
        <begin position="699"/>
        <end position="709"/>
    </location>
</feature>
<feature type="compositionally biased region" description="Gly residues" evidence="6">
    <location>
        <begin position="34"/>
        <end position="69"/>
    </location>
</feature>
<feature type="compositionally biased region" description="Low complexity" evidence="6">
    <location>
        <begin position="518"/>
        <end position="533"/>
    </location>
</feature>
<feature type="compositionally biased region" description="Low complexity" evidence="6">
    <location>
        <begin position="431"/>
        <end position="444"/>
    </location>
</feature>
<gene>
    <name evidence="8" type="ORF">CAOG_003214</name>
</gene>
<dbReference type="SMART" id="SM00361">
    <property type="entry name" value="RRM_1"/>
    <property type="match status" value="2"/>
</dbReference>
<dbReference type="PANTHER" id="PTHR48039">
    <property type="entry name" value="RNA-BINDING MOTIF PROTEIN 14B"/>
    <property type="match status" value="1"/>
</dbReference>
<proteinExistence type="predicted"/>
<comment type="subcellular location">
    <subcellularLocation>
        <location evidence="1">Nucleus</location>
    </subcellularLocation>
</comment>
<feature type="region of interest" description="Disordered" evidence="6">
    <location>
        <begin position="225"/>
        <end position="281"/>
    </location>
</feature>
<dbReference type="STRING" id="595528.A0A0D2UAY7"/>
<evidence type="ECO:0000256" key="5">
    <source>
        <dbReference type="PROSITE-ProRule" id="PRU00176"/>
    </source>
</evidence>
<dbReference type="Proteomes" id="UP000008743">
    <property type="component" value="Unassembled WGS sequence"/>
</dbReference>
<feature type="compositionally biased region" description="Low complexity" evidence="6">
    <location>
        <begin position="557"/>
        <end position="583"/>
    </location>
</feature>
<evidence type="ECO:0000256" key="1">
    <source>
        <dbReference type="ARBA" id="ARBA00004123"/>
    </source>
</evidence>
<evidence type="ECO:0000259" key="7">
    <source>
        <dbReference type="PROSITE" id="PS50102"/>
    </source>
</evidence>